<protein>
    <submittedName>
        <fullName evidence="7">NUDIX domain-containing protein</fullName>
    </submittedName>
</protein>
<accession>A0ABV6JUM7</accession>
<keyword evidence="8" id="KW-1185">Reference proteome</keyword>
<evidence type="ECO:0000256" key="3">
    <source>
        <dbReference type="ARBA" id="ARBA00022723"/>
    </source>
</evidence>
<dbReference type="RefSeq" id="WP_377045073.1">
    <property type="nucleotide sequence ID" value="NZ_JBHLUN010000009.1"/>
</dbReference>
<dbReference type="PANTHER" id="PTHR12318:SF0">
    <property type="entry name" value="ACYL-COENZYME A DIPHOSPHATASE NUDT19"/>
    <property type="match status" value="1"/>
</dbReference>
<dbReference type="InterPro" id="IPR015797">
    <property type="entry name" value="NUDIX_hydrolase-like_dom_sf"/>
</dbReference>
<evidence type="ECO:0000256" key="1">
    <source>
        <dbReference type="ARBA" id="ARBA00001936"/>
    </source>
</evidence>
<sequence length="167" mass="17454">MPGYLVFPGGRVDDGDHVAAVAAGLRPEVAALLTGHGSSGRVGDLPRALAVAAARELFEETGLTLGCPDMSEVFHPDLSSLRYLGRAVTPSWSPVRFDARFFAAPACAAQGEVRDSAELEDVGWYPADVTGATVAPITARVLSAFRDAMMLLAQGGWPPPACFTVPS</sequence>
<reference evidence="7 8" key="1">
    <citation type="submission" date="2024-09" db="EMBL/GenBank/DDBJ databases">
        <authorList>
            <person name="Sun Q."/>
            <person name="Mori K."/>
        </authorList>
    </citation>
    <scope>NUCLEOTIDE SEQUENCE [LARGE SCALE GENOMIC DNA]</scope>
    <source>
        <strain evidence="7 8">TBRC 5777</strain>
    </source>
</reference>
<dbReference type="PANTHER" id="PTHR12318">
    <property type="entry name" value="TESTOSTERONE-REGULATED PROTEIN RP2"/>
    <property type="match status" value="1"/>
</dbReference>
<evidence type="ECO:0000313" key="7">
    <source>
        <dbReference type="EMBL" id="MFC0409319.1"/>
    </source>
</evidence>
<organism evidence="7 8">
    <name type="scientific">Roseomonas elaeocarpi</name>
    <dbReference type="NCBI Taxonomy" id="907779"/>
    <lineage>
        <taxon>Bacteria</taxon>
        <taxon>Pseudomonadati</taxon>
        <taxon>Pseudomonadota</taxon>
        <taxon>Alphaproteobacteria</taxon>
        <taxon>Acetobacterales</taxon>
        <taxon>Roseomonadaceae</taxon>
        <taxon>Roseomonas</taxon>
    </lineage>
</organism>
<comment type="cofactor">
    <cofactor evidence="1">
        <name>Mn(2+)</name>
        <dbReference type="ChEBI" id="CHEBI:29035"/>
    </cofactor>
</comment>
<dbReference type="SUPFAM" id="SSF55811">
    <property type="entry name" value="Nudix"/>
    <property type="match status" value="1"/>
</dbReference>
<name>A0ABV6JUM7_9PROT</name>
<evidence type="ECO:0000256" key="4">
    <source>
        <dbReference type="ARBA" id="ARBA00022801"/>
    </source>
</evidence>
<evidence type="ECO:0000256" key="2">
    <source>
        <dbReference type="ARBA" id="ARBA00001946"/>
    </source>
</evidence>
<keyword evidence="3" id="KW-0479">Metal-binding</keyword>
<evidence type="ECO:0000256" key="6">
    <source>
        <dbReference type="ARBA" id="ARBA00023211"/>
    </source>
</evidence>
<dbReference type="EMBL" id="JBHLUN010000009">
    <property type="protein sequence ID" value="MFC0409319.1"/>
    <property type="molecule type" value="Genomic_DNA"/>
</dbReference>
<dbReference type="InterPro" id="IPR039121">
    <property type="entry name" value="NUDT19"/>
</dbReference>
<keyword evidence="6" id="KW-0464">Manganese</keyword>
<gene>
    <name evidence="7" type="ORF">ACFFGY_13760</name>
</gene>
<evidence type="ECO:0000313" key="8">
    <source>
        <dbReference type="Proteomes" id="UP001589865"/>
    </source>
</evidence>
<proteinExistence type="predicted"/>
<comment type="caution">
    <text evidence="7">The sequence shown here is derived from an EMBL/GenBank/DDBJ whole genome shotgun (WGS) entry which is preliminary data.</text>
</comment>
<dbReference type="Gene3D" id="3.90.79.10">
    <property type="entry name" value="Nucleoside Triphosphate Pyrophosphohydrolase"/>
    <property type="match status" value="2"/>
</dbReference>
<keyword evidence="5" id="KW-0460">Magnesium</keyword>
<evidence type="ECO:0000256" key="5">
    <source>
        <dbReference type="ARBA" id="ARBA00022842"/>
    </source>
</evidence>
<keyword evidence="4" id="KW-0378">Hydrolase</keyword>
<comment type="cofactor">
    <cofactor evidence="2">
        <name>Mg(2+)</name>
        <dbReference type="ChEBI" id="CHEBI:18420"/>
    </cofactor>
</comment>
<dbReference type="Proteomes" id="UP001589865">
    <property type="component" value="Unassembled WGS sequence"/>
</dbReference>